<organism evidence="2 3">
    <name type="scientific">Flavobacterium resistens</name>
    <dbReference type="NCBI Taxonomy" id="443612"/>
    <lineage>
        <taxon>Bacteria</taxon>
        <taxon>Pseudomonadati</taxon>
        <taxon>Bacteroidota</taxon>
        <taxon>Flavobacteriia</taxon>
        <taxon>Flavobacteriales</taxon>
        <taxon>Flavobacteriaceae</taxon>
        <taxon>Flavobacterium</taxon>
    </lineage>
</organism>
<accession>A0A521EE75</accession>
<gene>
    <name evidence="1" type="ORF">GJU42_13480</name>
    <name evidence="2" type="ORF">SAMN06265349_104346</name>
</gene>
<reference evidence="2 3" key="1">
    <citation type="submission" date="2017-05" db="EMBL/GenBank/DDBJ databases">
        <authorList>
            <person name="Varghese N."/>
            <person name="Submissions S."/>
        </authorList>
    </citation>
    <scope>NUCLEOTIDE SEQUENCE [LARGE SCALE GENOMIC DNA]</scope>
    <source>
        <strain evidence="2 3">DSM 19382</strain>
    </source>
</reference>
<protein>
    <submittedName>
        <fullName evidence="2">Antitoxin component YwqK of the YwqJK toxin-antitoxin module</fullName>
    </submittedName>
</protein>
<evidence type="ECO:0000313" key="2">
    <source>
        <dbReference type="EMBL" id="SMO81480.1"/>
    </source>
</evidence>
<dbReference type="OrthoDB" id="1524045at2"/>
<evidence type="ECO:0000313" key="3">
    <source>
        <dbReference type="Proteomes" id="UP000317289"/>
    </source>
</evidence>
<dbReference type="AlphaFoldDB" id="A0A521EE75"/>
<dbReference type="RefSeq" id="WP_142451646.1">
    <property type="nucleotide sequence ID" value="NZ_FXTA01000004.1"/>
</dbReference>
<name>A0A521EE75_9FLAO</name>
<dbReference type="PANTHER" id="PTHR33706:SF1">
    <property type="entry name" value="TPR REPEAT PROTEIN"/>
    <property type="match status" value="1"/>
</dbReference>
<dbReference type="Gene3D" id="3.90.930.1">
    <property type="match status" value="2"/>
</dbReference>
<evidence type="ECO:0000313" key="1">
    <source>
        <dbReference type="EMBL" id="MRX68976.1"/>
    </source>
</evidence>
<dbReference type="Proteomes" id="UP000317289">
    <property type="component" value="Unassembled WGS sequence"/>
</dbReference>
<dbReference type="PANTHER" id="PTHR33706">
    <property type="entry name" value="MORN VARIANT REPEAT PROTEIN"/>
    <property type="match status" value="1"/>
</dbReference>
<proteinExistence type="predicted"/>
<reference evidence="1 4" key="2">
    <citation type="submission" date="2019-11" db="EMBL/GenBank/DDBJ databases">
        <title>Flavobacterium resistens genome.</title>
        <authorList>
            <person name="Wilson V.M."/>
            <person name="Newman J.D."/>
        </authorList>
    </citation>
    <scope>NUCLEOTIDE SEQUENCE [LARGE SCALE GENOMIC DNA]</scope>
    <source>
        <strain evidence="1 4">DSM 19382</strain>
    </source>
</reference>
<dbReference type="EMBL" id="FXTA01000004">
    <property type="protein sequence ID" value="SMO81480.1"/>
    <property type="molecule type" value="Genomic_DNA"/>
</dbReference>
<sequence>MKKLIAIFFILFNTLIFSQSRSYAGYSGFSNSMPNLEDAYNFFYTEWEANPADFPNKLSDIENLKQRNKEKNIEYIINKEKEVTTVKILINGKTFSESGYKNGLLDGTKKIFQEKGKIFQEIEYKNGKANGIAKVFNDRNDLVLETNYKNNLKEGLRRLTIPKRHDIIIEGNYVAGILKGELKISYENGVYYYPNDLKKGNVRYYADNKLLSEFSIFDGKQLHGDLKDYYPETGKLKIKTPYYFGDKNGFEEYYNPNGEFLYKNEYKFGKSVGEHKRYFFDKTLISEEYYDQDGLKTGVWKDYERSGVVASEKIYVNDKLEGTSKEFRNGILIESTQYQDGKRNGISKSFDQKTGVLKIESLYENDIRKNEKEYYPEGTVYKETDFSKDGRRMAVRYFDNQKKLLCENKWELTGTPIGTHKTYRTSKENKIYLDTEIEYNDKGEQIVNSNYNADGGYVIKHLKNGKWHGLTTVYSSKTNTTEEIYYFQSKKVTKEEFEKLNK</sequence>
<dbReference type="EMBL" id="WKKG01000007">
    <property type="protein sequence ID" value="MRX68976.1"/>
    <property type="molecule type" value="Genomic_DNA"/>
</dbReference>
<dbReference type="Gene3D" id="2.20.110.10">
    <property type="entry name" value="Histone H3 K4-specific methyltransferase SET7/9 N-terminal domain"/>
    <property type="match status" value="1"/>
</dbReference>
<keyword evidence="4" id="KW-1185">Reference proteome</keyword>
<evidence type="ECO:0000313" key="4">
    <source>
        <dbReference type="Proteomes" id="UP000468990"/>
    </source>
</evidence>
<dbReference type="Proteomes" id="UP000468990">
    <property type="component" value="Unassembled WGS sequence"/>
</dbReference>
<dbReference type="SUPFAM" id="SSF82185">
    <property type="entry name" value="Histone H3 K4-specific methyltransferase SET7/9 N-terminal domain"/>
    <property type="match status" value="2"/>
</dbReference>